<proteinExistence type="predicted"/>
<dbReference type="PhylomeDB" id="T1IKX8"/>
<dbReference type="GO" id="GO:0030544">
    <property type="term" value="F:Hsp70 protein binding"/>
    <property type="evidence" value="ECO:0007669"/>
    <property type="project" value="InterPro"/>
</dbReference>
<reference evidence="2" key="1">
    <citation type="submission" date="2011-05" db="EMBL/GenBank/DDBJ databases">
        <authorList>
            <person name="Richards S.R."/>
            <person name="Qu J."/>
            <person name="Jiang H."/>
            <person name="Jhangiani S.N."/>
            <person name="Agravi P."/>
            <person name="Goodspeed R."/>
            <person name="Gross S."/>
            <person name="Mandapat C."/>
            <person name="Jackson L."/>
            <person name="Mathew T."/>
            <person name="Pu L."/>
            <person name="Thornton R."/>
            <person name="Saada N."/>
            <person name="Wilczek-Boney K.B."/>
            <person name="Lee S."/>
            <person name="Kovar C."/>
            <person name="Wu Y."/>
            <person name="Scherer S.E."/>
            <person name="Worley K.C."/>
            <person name="Muzny D.M."/>
            <person name="Gibbs R."/>
        </authorList>
    </citation>
    <scope>NUCLEOTIDE SEQUENCE</scope>
    <source>
        <strain evidence="2">Brora</strain>
    </source>
</reference>
<dbReference type="HOGENOM" id="CLU_1031788_0_0_1"/>
<dbReference type="InterPro" id="IPR044713">
    <property type="entry name" value="DNJA1/2-like"/>
</dbReference>
<dbReference type="eggNOG" id="KOG0712">
    <property type="taxonomic scope" value="Eukaryota"/>
</dbReference>
<accession>T1IKX8</accession>
<keyword evidence="2" id="KW-1185">Reference proteome</keyword>
<dbReference type="Proteomes" id="UP000014500">
    <property type="component" value="Unassembled WGS sequence"/>
</dbReference>
<evidence type="ECO:0000313" key="1">
    <source>
        <dbReference type="EnsemblMetazoa" id="SMAR001592-PA"/>
    </source>
</evidence>
<dbReference type="STRING" id="126957.T1IKX8"/>
<sequence>MGKGEIIKPKERCKGCSGRKVVRERTILEVCVDKGMVDGQKIVFTGDEPLSLAMGKEDGPLSALAVRDQSAQKLESEPGRLWEGVIKGGDVKMVYVEGMPEYKNPFEKGKLVVEFVVRFPVTGFISVEDIGRLEALLPPRKVVVVPEDAEEVVLVEMDSGEKSGTKQSGVKKRRICQFKYVRLKDLEMLSWTYNKQIAYLKKDTKFHESPSSSHDAFAALWNQIFRAELCDDKCVANIQPWFRLQARNSGAKVCTQVEKTMKKTVVAATS</sequence>
<dbReference type="Gene3D" id="2.60.260.20">
    <property type="entry name" value="Urease metallochaperone UreE, N-terminal domain"/>
    <property type="match status" value="2"/>
</dbReference>
<dbReference type="GO" id="GO:0006457">
    <property type="term" value="P:protein folding"/>
    <property type="evidence" value="ECO:0007669"/>
    <property type="project" value="InterPro"/>
</dbReference>
<dbReference type="EMBL" id="JH430667">
    <property type="status" value="NOT_ANNOTATED_CDS"/>
    <property type="molecule type" value="Genomic_DNA"/>
</dbReference>
<reference evidence="1" key="2">
    <citation type="submission" date="2015-02" db="UniProtKB">
        <authorList>
            <consortium name="EnsemblMetazoa"/>
        </authorList>
    </citation>
    <scope>IDENTIFICATION</scope>
</reference>
<protein>
    <recommendedName>
        <fullName evidence="3">Chaperone DnaJ C-terminal domain-containing protein</fullName>
    </recommendedName>
</protein>
<dbReference type="AlphaFoldDB" id="T1IKX8"/>
<evidence type="ECO:0000313" key="2">
    <source>
        <dbReference type="Proteomes" id="UP000014500"/>
    </source>
</evidence>
<organism evidence="1 2">
    <name type="scientific">Strigamia maritima</name>
    <name type="common">European centipede</name>
    <name type="synonym">Geophilus maritimus</name>
    <dbReference type="NCBI Taxonomy" id="126957"/>
    <lineage>
        <taxon>Eukaryota</taxon>
        <taxon>Metazoa</taxon>
        <taxon>Ecdysozoa</taxon>
        <taxon>Arthropoda</taxon>
        <taxon>Myriapoda</taxon>
        <taxon>Chilopoda</taxon>
        <taxon>Pleurostigmophora</taxon>
        <taxon>Geophilomorpha</taxon>
        <taxon>Linotaeniidae</taxon>
        <taxon>Strigamia</taxon>
    </lineage>
</organism>
<dbReference type="EnsemblMetazoa" id="SMAR001592-RA">
    <property type="protein sequence ID" value="SMAR001592-PA"/>
    <property type="gene ID" value="SMAR001592"/>
</dbReference>
<name>T1IKX8_STRMM</name>
<dbReference type="PANTHER" id="PTHR43888">
    <property type="entry name" value="DNAJ-LIKE-2, ISOFORM A-RELATED"/>
    <property type="match status" value="1"/>
</dbReference>
<evidence type="ECO:0008006" key="3">
    <source>
        <dbReference type="Google" id="ProtNLM"/>
    </source>
</evidence>